<dbReference type="InterPro" id="IPR007121">
    <property type="entry name" value="RNA_pol_bsu_CS"/>
</dbReference>
<evidence type="ECO:0000256" key="6">
    <source>
        <dbReference type="ARBA" id="ARBA00022695"/>
    </source>
</evidence>
<evidence type="ECO:0000256" key="8">
    <source>
        <dbReference type="ARBA" id="ARBA00026088"/>
    </source>
</evidence>
<evidence type="ECO:0000256" key="11">
    <source>
        <dbReference type="RuleBase" id="RU000434"/>
    </source>
</evidence>
<evidence type="ECO:0000256" key="12">
    <source>
        <dbReference type="RuleBase" id="RU363031"/>
    </source>
</evidence>
<dbReference type="Pfam" id="PF04561">
    <property type="entry name" value="RNA_pol_Rpb2_2"/>
    <property type="match status" value="2"/>
</dbReference>
<dbReference type="Gene3D" id="3.90.1110.10">
    <property type="entry name" value="RNA polymerase Rpb2, domain 2"/>
    <property type="match status" value="1"/>
</dbReference>
<geneLocation type="plastid" evidence="18"/>
<evidence type="ECO:0000256" key="4">
    <source>
        <dbReference type="ARBA" id="ARBA00022478"/>
    </source>
</evidence>
<dbReference type="Gene3D" id="2.30.150.10">
    <property type="entry name" value="DNA-directed RNA polymerase, beta subunit, external 1 domain"/>
    <property type="match status" value="1"/>
</dbReference>
<evidence type="ECO:0000256" key="10">
    <source>
        <dbReference type="HAMAP-Rule" id="MF_01321"/>
    </source>
</evidence>
<dbReference type="HAMAP" id="MF_01321">
    <property type="entry name" value="RNApol_bact_RpoB"/>
    <property type="match status" value="1"/>
</dbReference>
<dbReference type="EMBL" id="KU167098">
    <property type="protein sequence ID" value="AMP43364.1"/>
    <property type="molecule type" value="Genomic_DNA"/>
</dbReference>
<dbReference type="InterPro" id="IPR007120">
    <property type="entry name" value="DNA-dir_RNAP_su2_dom"/>
</dbReference>
<sequence>MKKIVLSFSVPEFVEAQRESFLKLLKEGIPTELNKRNPLVIILNKADLKKRKEEKKKQYRLYRKYIPKKMNCCHIIFHGNYYKLMRPQKTIRDAVLTGNTYSARLFVPIEMKLFKSSKLEQVFERKWIFLGNLPLITTRGHFIINGSPRVILHQIVRSPGVYYHEVIDIYRNKRKVYADLICHRGVWLRMEIDHKGLIWVKMKKYPKIPVVRFLQSFGLEHPHFLAQLSQPIIANKLILLAKRDKLEYEKSLFVNINNLIGDYFQKITDKEKTELISSPTFLNIFKKIKTRYQKKRPSQRYRWGLEPTDEILKIWMETKKVQFNKDKKVPLLPSLFSLFEINKLKPLDKLQLLENQISLMYQLKITQDYQVNDKTPWKARKKKGTILSKAKKIFKSKMRAQLALSKFITLEEFPYSINERDFITTYRWWKHGVPGSNQWLKKNRNLFPTLCDIYKDYDRIPNAYLQLINYSQFLRYDNWKKGQIFLNKSKGKDETKIFEYFDEFFEYFQKASVSRAKQFLIKTFLKPKAYDLGNIGRIQMNRKFGLNKSLNQLTLTLDDLICMINYLKEVKSADMPADDIDHLKNRRVRTSGELIQNQIGIGLIRLARFSKQKDLTAKSQKKLLKEIRNCLSSKHLERALKEFFHSSPLSQFMDETNPLAEITHKRRLSSLGPGGITRETAGLKIRSIHPSHYGRICPIETPEGPNAGLVNSLTTYARINNDGFLETPFYKVFEGQIQKNNDHVVFLSASQGEIENIAAADLPINSLNNFVATEIPIMLNNEFSNVLQNEVDFISISRIQMISIATSLIPFLEHDDANRALMGSNMQRQSVPLLNPERPIVGTGLEGRVLSDSSQAIQAKYSGIVTYASSQKIQIFSFIKTKEPTLKFKGILTNYFLKNFEKSNQNTCIAQRPLVHEGEWIEKGSCLTDSSSTANGELAIGKNILVAYLPWEGYNFEDAILISERLIYDHLFTSIHINKYVIDIRETELGQEQITKEVFPWELKLNVNNLDSNGIVKVGTWVTEGDILVRKITPIDQKKISNYQKFVYIVAELPIPHIKDTSLRAPKGVHGRVISIKMRKTRNTLLTKPIGPEAVVIWIAEKKAIQVGDKMSGRHGNKGIVSRILAREDMPYLQDGTPVDMVLNPLGVPSRMNVGQIYEALLGLAGTHLKQNYKVIPFDEISGYQASRSLVFSKLSEAKRKTGKKWLFQAQNPGKMRVFDGRTGQVFDQPVTVGQPYILKLIHMVDDKIHARATGPYSLVTQQPLRGRAKKGGQRFGEMEVWALEGFGAAYTLQEILTIKSDDIQGRKQVTDACFYKKKIRIGRPESFRVLIRELQALCLQVNMFEFKKIKPVDRTRVEMKSPYKRIEIDSPKFNCYELIRSKNGKKTRTRKEK</sequence>
<evidence type="ECO:0000256" key="1">
    <source>
        <dbReference type="ARBA" id="ARBA00004026"/>
    </source>
</evidence>
<dbReference type="InterPro" id="IPR014724">
    <property type="entry name" value="RNA_pol_RPB2_OB-fold"/>
</dbReference>
<comment type="subcellular location">
    <subcellularLocation>
        <location evidence="2">Plastid</location>
    </subcellularLocation>
</comment>
<evidence type="ECO:0000256" key="3">
    <source>
        <dbReference type="ARBA" id="ARBA00006835"/>
    </source>
</evidence>
<keyword evidence="6 10" id="KW-0548">Nucleotidyltransferase</keyword>
<comment type="function">
    <text evidence="1 10 12">DNA-dependent RNA polymerase catalyzes the transcription of DNA into RNA using the four ribonucleoside triphosphates as substrates.</text>
</comment>
<comment type="subunit">
    <text evidence="10">The RNAP catalytic core consists of 2 alpha, 1 beta, 1 beta' and 1 omega subunit. When a sigma factor is associated with the core the holoenzyme is formed, which can initiate transcription.</text>
</comment>
<keyword evidence="7 10" id="KW-0804">Transcription</keyword>
<dbReference type="Gene3D" id="3.90.1800.10">
    <property type="entry name" value="RNA polymerase alpha subunit dimerisation domain"/>
    <property type="match status" value="1"/>
</dbReference>
<dbReference type="Pfam" id="PF00562">
    <property type="entry name" value="RNA_pol_Rpb2_6"/>
    <property type="match status" value="1"/>
</dbReference>
<feature type="domain" description="RNA polymerase Rpb2" evidence="15">
    <location>
        <begin position="157"/>
        <end position="230"/>
    </location>
</feature>
<evidence type="ECO:0000259" key="14">
    <source>
        <dbReference type="Pfam" id="PF04560"/>
    </source>
</evidence>
<dbReference type="Gene3D" id="3.90.1100.10">
    <property type="match status" value="2"/>
</dbReference>
<dbReference type="Pfam" id="PF04560">
    <property type="entry name" value="RNA_pol_Rpb2_7"/>
    <property type="match status" value="1"/>
</dbReference>
<dbReference type="CDD" id="cd00653">
    <property type="entry name" value="RNA_pol_B_RPB2"/>
    <property type="match status" value="1"/>
</dbReference>
<dbReference type="GO" id="GO:0003677">
    <property type="term" value="F:DNA binding"/>
    <property type="evidence" value="ECO:0007669"/>
    <property type="project" value="UniProtKB-UniRule"/>
</dbReference>
<dbReference type="Gene3D" id="2.40.50.150">
    <property type="match status" value="1"/>
</dbReference>
<dbReference type="InterPro" id="IPR037033">
    <property type="entry name" value="DNA-dir_RNAP_su2_hyb_sf"/>
</dbReference>
<dbReference type="InterPro" id="IPR015712">
    <property type="entry name" value="DNA-dir_RNA_pol_su2"/>
</dbReference>
<dbReference type="InterPro" id="IPR042107">
    <property type="entry name" value="DNA-dir_RNA_pol_bsu_ext_1_sf"/>
</dbReference>
<dbReference type="PROSITE" id="PS01166">
    <property type="entry name" value="RNA_POL_BETA"/>
    <property type="match status" value="1"/>
</dbReference>
<dbReference type="NCBIfam" id="NF001616">
    <property type="entry name" value="PRK00405.1"/>
    <property type="match status" value="1"/>
</dbReference>
<organism evidence="18">
    <name type="scientific">Scherffelia dubia</name>
    <name type="common">Green alga</name>
    <name type="synonym">Chlamydomonas dubia</name>
    <dbReference type="NCBI Taxonomy" id="3190"/>
    <lineage>
        <taxon>Eukaryota</taxon>
        <taxon>Viridiplantae</taxon>
        <taxon>Chlorophyta</taxon>
        <taxon>core chlorophytes</taxon>
        <taxon>Chlorodendrophyceae</taxon>
        <taxon>Chlorodendrales</taxon>
        <taxon>Chlorodendraceae</taxon>
        <taxon>Scherffelia</taxon>
    </lineage>
</organism>
<feature type="domain" description="RNA polymerase Rpb2" evidence="16">
    <location>
        <begin position="651"/>
        <end position="719"/>
    </location>
</feature>
<evidence type="ECO:0000259" key="13">
    <source>
        <dbReference type="Pfam" id="PF00562"/>
    </source>
</evidence>
<dbReference type="Gene3D" id="2.40.50.100">
    <property type="match status" value="1"/>
</dbReference>
<feature type="domain" description="DNA-directed RNA polymerase beta subunit external 1" evidence="17">
    <location>
        <begin position="730"/>
        <end position="797"/>
    </location>
</feature>
<dbReference type="GO" id="GO:0009536">
    <property type="term" value="C:plastid"/>
    <property type="evidence" value="ECO:0007669"/>
    <property type="project" value="UniProtKB-SubCell"/>
</dbReference>
<keyword evidence="5 10" id="KW-0808">Transferase</keyword>
<dbReference type="PANTHER" id="PTHR20856">
    <property type="entry name" value="DNA-DIRECTED RNA POLYMERASE I SUBUNIT 2"/>
    <property type="match status" value="1"/>
</dbReference>
<evidence type="ECO:0000256" key="5">
    <source>
        <dbReference type="ARBA" id="ARBA00022679"/>
    </source>
</evidence>
<dbReference type="InterPro" id="IPR007641">
    <property type="entry name" value="RNA_pol_Rpb2_7"/>
</dbReference>
<evidence type="ECO:0000313" key="18">
    <source>
        <dbReference type="EMBL" id="AMP43364.1"/>
    </source>
</evidence>
<evidence type="ECO:0000259" key="15">
    <source>
        <dbReference type="Pfam" id="PF04561"/>
    </source>
</evidence>
<evidence type="ECO:0000259" key="17">
    <source>
        <dbReference type="Pfam" id="PF10385"/>
    </source>
</evidence>
<dbReference type="Gene3D" id="2.40.270.10">
    <property type="entry name" value="DNA-directed RNA polymerase, subunit 2, domain 6"/>
    <property type="match status" value="1"/>
</dbReference>
<evidence type="ECO:0000256" key="9">
    <source>
        <dbReference type="ARBA" id="ARBA00048552"/>
    </source>
</evidence>
<name>A0A142BY72_SCHDU</name>
<accession>A0A142BY72</accession>
<dbReference type="InterPro" id="IPR010243">
    <property type="entry name" value="RNA_pol_bsu_bac"/>
</dbReference>
<evidence type="ECO:0000259" key="16">
    <source>
        <dbReference type="Pfam" id="PF04565"/>
    </source>
</evidence>
<reference evidence="18" key="1">
    <citation type="journal article" date="2016" name="PLoS ONE">
        <title>Distinctive Architecture of the Chloroplast Genome in the Chlorodendrophycean Green Algae Scherffelia dubia and Tetraselmis sp. CCMP 881.</title>
        <authorList>
            <person name="Turmel M."/>
            <person name="de Cambiaire J.C."/>
            <person name="Otis C."/>
            <person name="Lemieux C."/>
        </authorList>
    </citation>
    <scope>NUCLEOTIDE SEQUENCE</scope>
</reference>
<dbReference type="RefSeq" id="YP_009241455.1">
    <property type="nucleotide sequence ID" value="NC_029807.1"/>
</dbReference>
<dbReference type="InterPro" id="IPR007642">
    <property type="entry name" value="RNA_pol_Rpb2_2"/>
</dbReference>
<comment type="similarity">
    <text evidence="3 10 11">Belongs to the RNA polymerase beta chain family.</text>
</comment>
<feature type="domain" description="DNA-directed RNA polymerase subunit 2 hybrid-binding" evidence="13">
    <location>
        <begin position="859"/>
        <end position="1270"/>
    </location>
</feature>
<feature type="domain" description="RNA polymerase Rpb2" evidence="14">
    <location>
        <begin position="1272"/>
        <end position="1345"/>
    </location>
</feature>
<keyword evidence="18" id="KW-0934">Plastid</keyword>
<comment type="subunit">
    <text evidence="8 12">In plastids the minimal PEP RNA polymerase catalytic core is composed of four subunits: alpha, beta, beta', and beta''. When a (nuclear-encoded) sigma factor is associated with the core the holoenzyme is formed, which can initiate transcription.</text>
</comment>
<dbReference type="GO" id="GO:0000428">
    <property type="term" value="C:DNA-directed RNA polymerase complex"/>
    <property type="evidence" value="ECO:0007669"/>
    <property type="project" value="UniProtKB-KW"/>
</dbReference>
<protein>
    <recommendedName>
        <fullName evidence="10 12">DNA-directed RNA polymerase subunit beta</fullName>
        <shortName evidence="10">RNAP subunit beta</shortName>
        <ecNumber evidence="10 12">2.7.7.6</ecNumber>
    </recommendedName>
    <alternativeName>
        <fullName evidence="10">RNA polymerase subunit beta</fullName>
    </alternativeName>
    <alternativeName>
        <fullName evidence="10">Transcriptase subunit beta</fullName>
    </alternativeName>
</protein>
<evidence type="ECO:0000256" key="2">
    <source>
        <dbReference type="ARBA" id="ARBA00004474"/>
    </source>
</evidence>
<keyword evidence="4 10" id="KW-0240">DNA-directed RNA polymerase</keyword>
<dbReference type="GeneID" id="27209969"/>
<dbReference type="SUPFAM" id="SSF64484">
    <property type="entry name" value="beta and beta-prime subunits of DNA dependent RNA-polymerase"/>
    <property type="match status" value="1"/>
</dbReference>
<dbReference type="GO" id="GO:0006351">
    <property type="term" value="P:DNA-templated transcription"/>
    <property type="evidence" value="ECO:0007669"/>
    <property type="project" value="UniProtKB-UniRule"/>
</dbReference>
<dbReference type="GO" id="GO:0003899">
    <property type="term" value="F:DNA-directed RNA polymerase activity"/>
    <property type="evidence" value="ECO:0007669"/>
    <property type="project" value="UniProtKB-UniRule"/>
</dbReference>
<dbReference type="GO" id="GO:0032549">
    <property type="term" value="F:ribonucleoside binding"/>
    <property type="evidence" value="ECO:0007669"/>
    <property type="project" value="InterPro"/>
</dbReference>
<feature type="domain" description="RNA polymerase Rpb2" evidence="15">
    <location>
        <begin position="491"/>
        <end position="589"/>
    </location>
</feature>
<dbReference type="Pfam" id="PF04565">
    <property type="entry name" value="RNA_pol_Rpb2_3"/>
    <property type="match status" value="1"/>
</dbReference>
<dbReference type="InterPro" id="IPR037034">
    <property type="entry name" value="RNA_pol_Rpb2_2_sf"/>
</dbReference>
<dbReference type="InterPro" id="IPR007645">
    <property type="entry name" value="RNA_pol_Rpb2_3"/>
</dbReference>
<dbReference type="EC" id="2.7.7.6" evidence="10 12"/>
<dbReference type="InterPro" id="IPR019462">
    <property type="entry name" value="DNA-dir_RNA_pol_bsu_external_1"/>
</dbReference>
<comment type="catalytic activity">
    <reaction evidence="9 10 12">
        <text>RNA(n) + a ribonucleoside 5'-triphosphate = RNA(n+1) + diphosphate</text>
        <dbReference type="Rhea" id="RHEA:21248"/>
        <dbReference type="Rhea" id="RHEA-COMP:14527"/>
        <dbReference type="Rhea" id="RHEA-COMP:17342"/>
        <dbReference type="ChEBI" id="CHEBI:33019"/>
        <dbReference type="ChEBI" id="CHEBI:61557"/>
        <dbReference type="ChEBI" id="CHEBI:140395"/>
        <dbReference type="EC" id="2.7.7.6"/>
    </reaction>
</comment>
<gene>
    <name evidence="10 18" type="primary">rpoB</name>
</gene>
<proteinExistence type="inferred from homology"/>
<evidence type="ECO:0000256" key="7">
    <source>
        <dbReference type="ARBA" id="ARBA00023163"/>
    </source>
</evidence>
<dbReference type="Pfam" id="PF10385">
    <property type="entry name" value="RNA_pol_Rpb2_45"/>
    <property type="match status" value="1"/>
</dbReference>